<comment type="caution">
    <text evidence="2">The sequence shown here is derived from an EMBL/GenBank/DDBJ whole genome shotgun (WGS) entry which is preliminary data.</text>
</comment>
<proteinExistence type="predicted"/>
<dbReference type="InterPro" id="IPR032774">
    <property type="entry name" value="WG_beta_rep"/>
</dbReference>
<sequence>MKKAIFFILLSLISCNSSSQKISKNEIDYIEKDKESGFFRVHNKKGKYGFIDKDSIIQIPFDYDFINPFDDNLLAFTKKNGKEFYINTKGEIIIPPDYGKLNLFSEGLLSVKKNGKYGFLDTKGKVVIPFDFDGTGFFCQGLCIVSKNNQYGFINKFGEIVIPISYESVKNSHADNIVIASQKGKWGFLNSQGKQISDFIFDKVFSGYNLNIKAPSNLSEVTTYFKNGAVLVFKDNKYEFLNEKIKPAFPNNKFDSASVFDTYQNAIVKRNGKFGIIKPSGEAKVPIEYDYVEYFDSNHNSSEYYNARKGKIYSIFNKDLKKLGESYEPVYNDYSVKTPFIIFKNLNNKYGLVTSNGEIKIPFQYDGLFKSDNNTLLEVSKDNKFGIIDEKGKIRIPIQYKEIYPLYDKFDDEELRKKNLFIADNKIINIENQVLIDKYNSITPIFNNHNYLIVSKNKKFGIIDVNKNIILPLEYNEISNWTEYGPRHSKFIVKNGKTGLIDHENFKITIPPIYDKFRYINGLIFAKKQNKVGIINEEGVVLCNFIYDEIYPNLNDFYGYGNKEPRIYAKKDNSYFQINVKGKILKSNLTKKFVMENSEIPVVNRQKISEAPLPPKP</sequence>
<evidence type="ECO:0000313" key="2">
    <source>
        <dbReference type="EMBL" id="MCC9035355.1"/>
    </source>
</evidence>
<evidence type="ECO:0000313" key="4">
    <source>
        <dbReference type="Proteomes" id="UP001107960"/>
    </source>
</evidence>
<keyword evidence="3" id="KW-1185">Reference proteome</keyword>
<dbReference type="PROSITE" id="PS51257">
    <property type="entry name" value="PROKAR_LIPOPROTEIN"/>
    <property type="match status" value="1"/>
</dbReference>
<gene>
    <name evidence="1" type="ORF">IEW27_06915</name>
    <name evidence="2" type="ORF">LNP80_13975</name>
</gene>
<evidence type="ECO:0000313" key="3">
    <source>
        <dbReference type="Proteomes" id="UP000603715"/>
    </source>
</evidence>
<dbReference type="Proteomes" id="UP001107960">
    <property type="component" value="Unassembled WGS sequence"/>
</dbReference>
<reference evidence="1" key="3">
    <citation type="submission" date="2024-05" db="EMBL/GenBank/DDBJ databases">
        <title>Description of novel Chryseobacterium sp. strain C-2.</title>
        <authorList>
            <person name="Saticioglu I.B."/>
        </authorList>
    </citation>
    <scope>NUCLEOTIDE SEQUENCE</scope>
    <source>
        <strain evidence="1">C-2</strain>
    </source>
</reference>
<evidence type="ECO:0000313" key="1">
    <source>
        <dbReference type="EMBL" id="MBD3904328.1"/>
    </source>
</evidence>
<organism evidence="2 4">
    <name type="scientific">Chryseobacterium muglaense</name>
    <dbReference type="NCBI Taxonomy" id="2893752"/>
    <lineage>
        <taxon>Bacteria</taxon>
        <taxon>Pseudomonadati</taxon>
        <taxon>Bacteroidota</taxon>
        <taxon>Flavobacteriia</taxon>
        <taxon>Flavobacteriales</taxon>
        <taxon>Weeksellaceae</taxon>
        <taxon>Chryseobacterium group</taxon>
        <taxon>Chryseobacterium</taxon>
    </lineage>
</organism>
<dbReference type="AlphaFoldDB" id="A0A9Q3UX95"/>
<name>A0A9Q3UX95_9FLAO</name>
<dbReference type="EMBL" id="JAJJML010000001">
    <property type="protein sequence ID" value="MCC9035355.1"/>
    <property type="molecule type" value="Genomic_DNA"/>
</dbReference>
<accession>A0A9Q3UX95</accession>
<reference evidence="2" key="1">
    <citation type="submission" date="2021-11" db="EMBL/GenBank/DDBJ databases">
        <title>Description of novel Chryseobacterium species.</title>
        <authorList>
            <person name="Saticioglu I.B."/>
            <person name="Ay H."/>
            <person name="Altun S."/>
            <person name="Duman M."/>
        </authorList>
    </citation>
    <scope>NUCLEOTIDE SEQUENCE</scope>
    <source>
        <strain evidence="2">C-39</strain>
    </source>
</reference>
<protein>
    <submittedName>
        <fullName evidence="2">WG repeat-containing protein</fullName>
    </submittedName>
</protein>
<dbReference type="PANTHER" id="PTHR37841">
    <property type="entry name" value="GLR2918 PROTEIN"/>
    <property type="match status" value="1"/>
</dbReference>
<dbReference type="PANTHER" id="PTHR37841:SF1">
    <property type="entry name" value="DUF3298 DOMAIN-CONTAINING PROTEIN"/>
    <property type="match status" value="1"/>
</dbReference>
<dbReference type="EMBL" id="JACXXP010000005">
    <property type="protein sequence ID" value="MBD3904328.1"/>
    <property type="molecule type" value="Genomic_DNA"/>
</dbReference>
<dbReference type="RefSeq" id="WP_191178894.1">
    <property type="nucleotide sequence ID" value="NZ_JACXXP010000005.1"/>
</dbReference>
<dbReference type="Pfam" id="PF14903">
    <property type="entry name" value="WG_beta_rep"/>
    <property type="match status" value="7"/>
</dbReference>
<dbReference type="Proteomes" id="UP000603715">
    <property type="component" value="Unassembled WGS sequence"/>
</dbReference>
<reference evidence="3" key="2">
    <citation type="submission" date="2023-07" db="EMBL/GenBank/DDBJ databases">
        <title>Description of novel Chryseobacterium sp. strain C-2.</title>
        <authorList>
            <person name="Saticioglu I.B."/>
        </authorList>
    </citation>
    <scope>NUCLEOTIDE SEQUENCE [LARGE SCALE GENOMIC DNA]</scope>
    <source>
        <strain evidence="3">C-2</strain>
    </source>
</reference>